<accession>A0ABW6WJ41</accession>
<comment type="caution">
    <text evidence="3">The sequence shown here is derived from an EMBL/GenBank/DDBJ whole genome shotgun (WGS) entry which is preliminary data.</text>
</comment>
<proteinExistence type="predicted"/>
<evidence type="ECO:0000256" key="1">
    <source>
        <dbReference type="SAM" id="MobiDB-lite"/>
    </source>
</evidence>
<feature type="transmembrane region" description="Helical" evidence="2">
    <location>
        <begin position="68"/>
        <end position="88"/>
    </location>
</feature>
<dbReference type="RefSeq" id="WP_157296969.1">
    <property type="nucleotide sequence ID" value="NZ_JBIAZU010000005.1"/>
</dbReference>
<feature type="region of interest" description="Disordered" evidence="1">
    <location>
        <begin position="281"/>
        <end position="301"/>
    </location>
</feature>
<evidence type="ECO:0000313" key="3">
    <source>
        <dbReference type="EMBL" id="MFF5293043.1"/>
    </source>
</evidence>
<feature type="transmembrane region" description="Helical" evidence="2">
    <location>
        <begin position="100"/>
        <end position="121"/>
    </location>
</feature>
<keyword evidence="2" id="KW-0812">Transmembrane</keyword>
<dbReference type="EMBL" id="JBIAZU010000005">
    <property type="protein sequence ID" value="MFF5293043.1"/>
    <property type="molecule type" value="Genomic_DNA"/>
</dbReference>
<feature type="transmembrane region" description="Helical" evidence="2">
    <location>
        <begin position="180"/>
        <end position="199"/>
    </location>
</feature>
<keyword evidence="2" id="KW-0472">Membrane</keyword>
<dbReference type="Proteomes" id="UP001602245">
    <property type="component" value="Unassembled WGS sequence"/>
</dbReference>
<keyword evidence="4" id="KW-1185">Reference proteome</keyword>
<keyword evidence="2" id="KW-1133">Transmembrane helix</keyword>
<reference evidence="3 4" key="1">
    <citation type="submission" date="2024-10" db="EMBL/GenBank/DDBJ databases">
        <title>The Natural Products Discovery Center: Release of the First 8490 Sequenced Strains for Exploring Actinobacteria Biosynthetic Diversity.</title>
        <authorList>
            <person name="Kalkreuter E."/>
            <person name="Kautsar S.A."/>
            <person name="Yang D."/>
            <person name="Bader C.D."/>
            <person name="Teijaro C.N."/>
            <person name="Fluegel L."/>
            <person name="Davis C.M."/>
            <person name="Simpson J.R."/>
            <person name="Lauterbach L."/>
            <person name="Steele A.D."/>
            <person name="Gui C."/>
            <person name="Meng S."/>
            <person name="Li G."/>
            <person name="Viehrig K."/>
            <person name="Ye F."/>
            <person name="Su P."/>
            <person name="Kiefer A.F."/>
            <person name="Nichols A."/>
            <person name="Cepeda A.J."/>
            <person name="Yan W."/>
            <person name="Fan B."/>
            <person name="Jiang Y."/>
            <person name="Adhikari A."/>
            <person name="Zheng C.-J."/>
            <person name="Schuster L."/>
            <person name="Cowan T.M."/>
            <person name="Smanski M.J."/>
            <person name="Chevrette M.G."/>
            <person name="De Carvalho L.P.S."/>
            <person name="Shen B."/>
        </authorList>
    </citation>
    <scope>NUCLEOTIDE SEQUENCE [LARGE SCALE GENOMIC DNA]</scope>
    <source>
        <strain evidence="3 4">NPDC000087</strain>
    </source>
</reference>
<protein>
    <submittedName>
        <fullName evidence="3">Uncharacterized protein</fullName>
    </submittedName>
</protein>
<feature type="transmembrane region" description="Helical" evidence="2">
    <location>
        <begin position="34"/>
        <end position="61"/>
    </location>
</feature>
<evidence type="ECO:0000256" key="2">
    <source>
        <dbReference type="SAM" id="Phobius"/>
    </source>
</evidence>
<sequence>MATLGYAFVRPWFDGFFAVIGIRPEEVGYGQVQMLSLGLVVGAFYSVTIAAAGYLCFALYVIGGKRGLVGRIVTITMCLLIALLVRQVESGWPREIAAVLWPPFRTALLIGLTTVVVVLLARTKPSSTVIQSLVNGRGYKITVAVLLLLTLAVNGAAFRFQGQSVAEELLAWPSEFRDRHLIVSTVLVGSLTPVFIVALNRDRIGVCSAPGKAKEIESYLIGRASGGAFVLTFADYGPGENPGKVFWLPASDYAVVTSEFDGGCRSPGQFLDFLPIPLTQAAPPGTASKAPAPGPRTPAPR</sequence>
<gene>
    <name evidence="3" type="ORF">ACFY35_26690</name>
</gene>
<evidence type="ECO:0000313" key="4">
    <source>
        <dbReference type="Proteomes" id="UP001602245"/>
    </source>
</evidence>
<organism evidence="3 4">
    <name type="scientific">Paractinoplanes globisporus</name>
    <dbReference type="NCBI Taxonomy" id="113565"/>
    <lineage>
        <taxon>Bacteria</taxon>
        <taxon>Bacillati</taxon>
        <taxon>Actinomycetota</taxon>
        <taxon>Actinomycetes</taxon>
        <taxon>Micromonosporales</taxon>
        <taxon>Micromonosporaceae</taxon>
        <taxon>Paractinoplanes</taxon>
    </lineage>
</organism>
<feature type="transmembrane region" description="Helical" evidence="2">
    <location>
        <begin position="141"/>
        <end position="160"/>
    </location>
</feature>
<feature type="compositionally biased region" description="Pro residues" evidence="1">
    <location>
        <begin position="292"/>
        <end position="301"/>
    </location>
</feature>
<name>A0ABW6WJ41_9ACTN</name>